<dbReference type="Proteomes" id="UP001597283">
    <property type="component" value="Unassembled WGS sequence"/>
</dbReference>
<dbReference type="EMBL" id="JBHUFC010000001">
    <property type="protein sequence ID" value="MFD1785967.1"/>
    <property type="molecule type" value="Genomic_DNA"/>
</dbReference>
<evidence type="ECO:0000313" key="1">
    <source>
        <dbReference type="EMBL" id="MFD1785967.1"/>
    </source>
</evidence>
<keyword evidence="2" id="KW-1185">Reference proteome</keyword>
<dbReference type="RefSeq" id="WP_380937516.1">
    <property type="nucleotide sequence ID" value="NZ_JBHUFC010000001.1"/>
</dbReference>
<reference evidence="2" key="1">
    <citation type="journal article" date="2019" name="Int. J. Syst. Evol. Microbiol.">
        <title>The Global Catalogue of Microorganisms (GCM) 10K type strain sequencing project: providing services to taxonomists for standard genome sequencing and annotation.</title>
        <authorList>
            <consortium name="The Broad Institute Genomics Platform"/>
            <consortium name="The Broad Institute Genome Sequencing Center for Infectious Disease"/>
            <person name="Wu L."/>
            <person name="Ma J."/>
        </authorList>
    </citation>
    <scope>NUCLEOTIDE SEQUENCE [LARGE SCALE GENOMIC DNA]</scope>
    <source>
        <strain evidence="2">Q85</strain>
    </source>
</reference>
<sequence>MPWRQLTLPLPELAAEDDLTRAPDGERIVTGMAAGREWWRLRAFDVAPWIRRLPSWIRRDKYNRLG</sequence>
<evidence type="ECO:0000313" key="2">
    <source>
        <dbReference type="Proteomes" id="UP001597283"/>
    </source>
</evidence>
<proteinExistence type="predicted"/>
<gene>
    <name evidence="1" type="ORF">ACFSC3_00120</name>
</gene>
<organism evidence="1 2">
    <name type="scientific">Sphingomonas floccifaciens</name>
    <dbReference type="NCBI Taxonomy" id="1844115"/>
    <lineage>
        <taxon>Bacteria</taxon>
        <taxon>Pseudomonadati</taxon>
        <taxon>Pseudomonadota</taxon>
        <taxon>Alphaproteobacteria</taxon>
        <taxon>Sphingomonadales</taxon>
        <taxon>Sphingomonadaceae</taxon>
        <taxon>Sphingomonas</taxon>
    </lineage>
</organism>
<accession>A0ABW4N745</accession>
<protein>
    <submittedName>
        <fullName evidence="1">Uncharacterized protein</fullName>
    </submittedName>
</protein>
<name>A0ABW4N745_9SPHN</name>
<comment type="caution">
    <text evidence="1">The sequence shown here is derived from an EMBL/GenBank/DDBJ whole genome shotgun (WGS) entry which is preliminary data.</text>
</comment>